<protein>
    <submittedName>
        <fullName evidence="2">Zinc ribbon domain-containing protein</fullName>
    </submittedName>
</protein>
<accession>A0ABD5F2S9</accession>
<comment type="caution">
    <text evidence="2">The sequence shown here is derived from an EMBL/GenBank/DDBJ whole genome shotgun (WGS) entry which is preliminary data.</text>
</comment>
<gene>
    <name evidence="2" type="ORF">RM877_39100</name>
</gene>
<reference evidence="3" key="1">
    <citation type="submission" date="2023-07" db="EMBL/GenBank/DDBJ databases">
        <title>30 novel species of actinomycetes from the DSMZ collection.</title>
        <authorList>
            <person name="Nouioui I."/>
        </authorList>
    </citation>
    <scope>NUCLEOTIDE SEQUENCE [LARGE SCALE GENOMIC DNA]</scope>
    <source>
        <strain evidence="3">DSM 41981</strain>
    </source>
</reference>
<dbReference type="SUPFAM" id="SSF50249">
    <property type="entry name" value="Nucleic acid-binding proteins"/>
    <property type="match status" value="1"/>
</dbReference>
<dbReference type="InterPro" id="IPR012340">
    <property type="entry name" value="NA-bd_OB-fold"/>
</dbReference>
<organism evidence="2 3">
    <name type="scientific">Streptomyces doudnae</name>
    <dbReference type="NCBI Taxonomy" id="3075536"/>
    <lineage>
        <taxon>Bacteria</taxon>
        <taxon>Bacillati</taxon>
        <taxon>Actinomycetota</taxon>
        <taxon>Actinomycetes</taxon>
        <taxon>Kitasatosporales</taxon>
        <taxon>Streptomycetaceae</taxon>
        <taxon>Streptomyces</taxon>
    </lineage>
</organism>
<dbReference type="InterPro" id="IPR022002">
    <property type="entry name" value="ChsH2_Znr"/>
</dbReference>
<dbReference type="Gene3D" id="6.10.30.10">
    <property type="match status" value="1"/>
</dbReference>
<evidence type="ECO:0000313" key="2">
    <source>
        <dbReference type="EMBL" id="MDT0440654.1"/>
    </source>
</evidence>
<name>A0ABD5F2S9_9ACTN</name>
<dbReference type="Proteomes" id="UP001183535">
    <property type="component" value="Unassembled WGS sequence"/>
</dbReference>
<dbReference type="EMBL" id="JAVRES010000107">
    <property type="protein sequence ID" value="MDT0440654.1"/>
    <property type="molecule type" value="Genomic_DNA"/>
</dbReference>
<dbReference type="RefSeq" id="WP_311638954.1">
    <property type="nucleotide sequence ID" value="NZ_JAVRES010000107.1"/>
</dbReference>
<proteinExistence type="predicted"/>
<feature type="non-terminal residue" evidence="2">
    <location>
        <position position="56"/>
    </location>
</feature>
<evidence type="ECO:0000313" key="3">
    <source>
        <dbReference type="Proteomes" id="UP001183535"/>
    </source>
</evidence>
<dbReference type="AlphaFoldDB" id="A0ABD5F2S9"/>
<sequence>MSQIPGRPLPTVTTLNEYFWTAGADGVLRIQECQDCSALIHPPQPICRYCRSHNMG</sequence>
<evidence type="ECO:0000259" key="1">
    <source>
        <dbReference type="Pfam" id="PF12172"/>
    </source>
</evidence>
<dbReference type="Pfam" id="PF12172">
    <property type="entry name" value="zf-ChsH2"/>
    <property type="match status" value="1"/>
</dbReference>
<keyword evidence="3" id="KW-1185">Reference proteome</keyword>
<feature type="domain" description="ChsH2 rubredoxin-like zinc ribbon" evidence="1">
    <location>
        <begin position="20"/>
        <end position="55"/>
    </location>
</feature>